<evidence type="ECO:0000256" key="3">
    <source>
        <dbReference type="ARBA" id="ARBA00007832"/>
    </source>
</evidence>
<dbReference type="InterPro" id="IPR007310">
    <property type="entry name" value="Aerobactin_biosyn_IucA/IucC_N"/>
</dbReference>
<evidence type="ECO:0000313" key="7">
    <source>
        <dbReference type="EMBL" id="QVT78943.1"/>
    </source>
</evidence>
<evidence type="ECO:0000259" key="6">
    <source>
        <dbReference type="SMART" id="SM01006"/>
    </source>
</evidence>
<dbReference type="InterPro" id="IPR037455">
    <property type="entry name" value="LucA/IucC-like"/>
</dbReference>
<dbReference type="SUPFAM" id="SSF55729">
    <property type="entry name" value="Acyl-CoA N-acyltransferases (Nat)"/>
    <property type="match status" value="1"/>
</dbReference>
<protein>
    <recommendedName>
        <fullName evidence="4">Lysine N-acyltransferase MbtK</fullName>
    </recommendedName>
    <alternativeName>
        <fullName evidence="5">Mycobactin synthase protein K</fullName>
    </alternativeName>
</protein>
<dbReference type="Pfam" id="PF06276">
    <property type="entry name" value="FhuF"/>
    <property type="match status" value="1"/>
</dbReference>
<reference evidence="7 8" key="1">
    <citation type="submission" date="2021-05" db="EMBL/GenBank/DDBJ databases">
        <title>Complete genome of Nocardioides aquaticus KCTC 9944T isolated from meromictic and hypersaline Ekho Lake, Antarctica.</title>
        <authorList>
            <person name="Hwang K."/>
            <person name="Kim K.M."/>
            <person name="Choe H."/>
        </authorList>
    </citation>
    <scope>NUCLEOTIDE SEQUENCE [LARGE SCALE GENOMIC DNA]</scope>
    <source>
        <strain evidence="7 8">KCTC 9944</strain>
    </source>
</reference>
<dbReference type="InterPro" id="IPR016181">
    <property type="entry name" value="Acyl_CoA_acyltransferase"/>
</dbReference>
<sequence>MNPTLEPLPLDDATLALLHAWVTHPRSSFWGMQGATPTEVARAHHALAATGHHDVWLGRVDGLPTFLAETYDPARSAASPLRDVAGLPPGVPAPGDLGMHVLVAPPDPDADPVPGLTRAVMAAVLDHCFADPAVQRVVVEPDVRNTAIGRLNAESGFVVLGEAALEDKTAAVSVLTRADHDRRRGRVPARTDPAAHLTPANLARAQRHLVAKALSELAHERVLRPEPLGDDRWRVVDPTGAVEHRFTATRLRLEHWALDEGSVERVVGGRSEPLDVQRFVVEHATALGLPDALLATYLEELAATLAGACWKLAHPGPDVDALLTADHLTVESAMTEGHPGFLANNGRIGFGVDDHRAYAPETGARVRLVWLAARRAHTTLALVDGLDEETLYAGELGAERDRLQRRLVDLDLDPADYLLLPVHPWQWTDKVAVSFAPDLARRDLVWLGEGSDEHRPQQSIRTLANATDPGRCFVKTALAVQNMGFVRGLSPAYMAVTPAINDHVAAIVEEDPELVTRGFTVLREVAAIGYTGDAYHHAGPRSAHQKMLAALWREPAAPRVAPGERLATMASLLHRDHDGRSFTVALVRSSPVDPRAWVRALLDAYVRPLAHCLLAHDLAFMPHGENLVLVLRDGVVARVVMKDVGEEVALMHDRPLPEPVERARADVGPDLGALSLHTDAVDGVLRHLAALLHTEGVVDQDDFWAEVAACLDRHATDHPELAAAATAYDLRRDTFRHSCLNRLQLRDHRQMVDLGDQASSLMWAGELENPFGRSRVAAAPPGVRAGGLRAGGLRAGGLRAGGVGAAV</sequence>
<accession>A0ABX8EEL9</accession>
<comment type="similarity">
    <text evidence="3">Belongs to the IucA/IucC family.</text>
</comment>
<proteinExistence type="inferred from homology"/>
<evidence type="ECO:0000256" key="2">
    <source>
        <dbReference type="ARBA" id="ARBA00005102"/>
    </source>
</evidence>
<organism evidence="7 8">
    <name type="scientific">Nocardioides aquaticus</name>
    <dbReference type="NCBI Taxonomy" id="160826"/>
    <lineage>
        <taxon>Bacteria</taxon>
        <taxon>Bacillati</taxon>
        <taxon>Actinomycetota</taxon>
        <taxon>Actinomycetes</taxon>
        <taxon>Propionibacteriales</taxon>
        <taxon>Nocardioidaceae</taxon>
        <taxon>Nocardioides</taxon>
    </lineage>
</organism>
<keyword evidence="8" id="KW-1185">Reference proteome</keyword>
<dbReference type="Gene3D" id="3.40.630.30">
    <property type="match status" value="1"/>
</dbReference>
<dbReference type="SMART" id="SM01006">
    <property type="entry name" value="AlcB"/>
    <property type="match status" value="1"/>
</dbReference>
<dbReference type="Gene3D" id="1.10.510.40">
    <property type="match status" value="1"/>
</dbReference>
<dbReference type="PANTHER" id="PTHR34384:SF6">
    <property type="entry name" value="STAPHYLOFERRIN B SYNTHASE"/>
    <property type="match status" value="1"/>
</dbReference>
<dbReference type="Pfam" id="PF13523">
    <property type="entry name" value="Acetyltransf_8"/>
    <property type="match status" value="1"/>
</dbReference>
<dbReference type="InterPro" id="IPR022770">
    <property type="entry name" value="IucA/IucC-like_C"/>
</dbReference>
<evidence type="ECO:0000256" key="4">
    <source>
        <dbReference type="ARBA" id="ARBA00020586"/>
    </source>
</evidence>
<dbReference type="Proteomes" id="UP000679307">
    <property type="component" value="Chromosome"/>
</dbReference>
<evidence type="ECO:0000313" key="8">
    <source>
        <dbReference type="Proteomes" id="UP000679307"/>
    </source>
</evidence>
<dbReference type="PANTHER" id="PTHR34384">
    <property type="entry name" value="L-2,3-DIAMINOPROPANOATE--CITRATE LIGASE"/>
    <property type="match status" value="1"/>
</dbReference>
<dbReference type="RefSeq" id="WP_214058461.1">
    <property type="nucleotide sequence ID" value="NZ_BAAAHS010000066.1"/>
</dbReference>
<keyword evidence="7" id="KW-0436">Ligase</keyword>
<dbReference type="InterPro" id="IPR019432">
    <property type="entry name" value="Acyltransferase_MbtK/IucB-like"/>
</dbReference>
<dbReference type="Pfam" id="PF04183">
    <property type="entry name" value="IucA_IucC"/>
    <property type="match status" value="1"/>
</dbReference>
<dbReference type="GO" id="GO:0016874">
    <property type="term" value="F:ligase activity"/>
    <property type="evidence" value="ECO:0007669"/>
    <property type="project" value="UniProtKB-KW"/>
</dbReference>
<comment type="function">
    <text evidence="1">Acyltransferase required for the direct transfer of medium- to long-chain fatty acyl moieties from a carrier protein (MbtL) on to the epsilon-amino group of lysine residue in the mycobactin core.</text>
</comment>
<dbReference type="Gene3D" id="6.10.250.3370">
    <property type="match status" value="1"/>
</dbReference>
<name>A0ABX8EEL9_9ACTN</name>
<dbReference type="EMBL" id="CP075371">
    <property type="protein sequence ID" value="QVT78943.1"/>
    <property type="molecule type" value="Genomic_DNA"/>
</dbReference>
<comment type="pathway">
    <text evidence="2">Siderophore biosynthesis; mycobactin biosynthesis.</text>
</comment>
<gene>
    <name evidence="7" type="primary">iucC</name>
    <name evidence="7" type="ORF">ENKNEFLB_01321</name>
</gene>
<evidence type="ECO:0000256" key="5">
    <source>
        <dbReference type="ARBA" id="ARBA00031122"/>
    </source>
</evidence>
<dbReference type="Gene3D" id="3.30.310.280">
    <property type="match status" value="1"/>
</dbReference>
<evidence type="ECO:0000256" key="1">
    <source>
        <dbReference type="ARBA" id="ARBA00003818"/>
    </source>
</evidence>
<feature type="domain" description="Acyltransferase MbtK/IucB-like conserved" evidence="6">
    <location>
        <begin position="6"/>
        <end position="54"/>
    </location>
</feature>